<comment type="similarity">
    <text evidence="1">Belongs to the LysR transcriptional regulatory family.</text>
</comment>
<dbReference type="Proteomes" id="UP000466794">
    <property type="component" value="Unassembled WGS sequence"/>
</dbReference>
<dbReference type="SUPFAM" id="SSF53850">
    <property type="entry name" value="Periplasmic binding protein-like II"/>
    <property type="match status" value="1"/>
</dbReference>
<protein>
    <submittedName>
        <fullName evidence="7">LysR family transcriptional regulator</fullName>
    </submittedName>
</protein>
<dbReference type="InterPro" id="IPR000847">
    <property type="entry name" value="LysR_HTH_N"/>
</dbReference>
<dbReference type="PROSITE" id="PS50931">
    <property type="entry name" value="HTH_LYSR"/>
    <property type="match status" value="1"/>
</dbReference>
<dbReference type="PANTHER" id="PTHR30346:SF0">
    <property type="entry name" value="HCA OPERON TRANSCRIPTIONAL ACTIVATOR HCAR"/>
    <property type="match status" value="1"/>
</dbReference>
<dbReference type="EMBL" id="WRPP01000006">
    <property type="protein sequence ID" value="MVU81609.1"/>
    <property type="molecule type" value="Genomic_DNA"/>
</dbReference>
<name>A0A7K1V579_9NOCA</name>
<evidence type="ECO:0000313" key="8">
    <source>
        <dbReference type="Proteomes" id="UP000466794"/>
    </source>
</evidence>
<dbReference type="InterPro" id="IPR036388">
    <property type="entry name" value="WH-like_DNA-bd_sf"/>
</dbReference>
<feature type="domain" description="HTH lysR-type" evidence="6">
    <location>
        <begin position="44"/>
        <end position="101"/>
    </location>
</feature>
<dbReference type="Gene3D" id="1.10.10.10">
    <property type="entry name" value="Winged helix-like DNA-binding domain superfamily/Winged helix DNA-binding domain"/>
    <property type="match status" value="1"/>
</dbReference>
<dbReference type="Pfam" id="PF03466">
    <property type="entry name" value="LysR_substrate"/>
    <property type="match status" value="1"/>
</dbReference>
<accession>A0A7K1V579</accession>
<dbReference type="AlphaFoldDB" id="A0A7K1V579"/>
<reference evidence="7 8" key="1">
    <citation type="submission" date="2019-12" db="EMBL/GenBank/DDBJ databases">
        <title>Nocardia sp. nov. ET3-3 isolated from soil.</title>
        <authorList>
            <person name="Kanchanasin P."/>
            <person name="Tanasupawat S."/>
            <person name="Yuki M."/>
            <person name="Kudo T."/>
        </authorList>
    </citation>
    <scope>NUCLEOTIDE SEQUENCE [LARGE SCALE GENOMIC DNA]</scope>
    <source>
        <strain evidence="7 8">ET3-3</strain>
    </source>
</reference>
<evidence type="ECO:0000259" key="6">
    <source>
        <dbReference type="PROSITE" id="PS50931"/>
    </source>
</evidence>
<keyword evidence="4" id="KW-0010">Activator</keyword>
<dbReference type="GO" id="GO:0003677">
    <property type="term" value="F:DNA binding"/>
    <property type="evidence" value="ECO:0007669"/>
    <property type="project" value="UniProtKB-KW"/>
</dbReference>
<evidence type="ECO:0000256" key="2">
    <source>
        <dbReference type="ARBA" id="ARBA00023015"/>
    </source>
</evidence>
<keyword evidence="2" id="KW-0805">Transcription regulation</keyword>
<dbReference type="GO" id="GO:0032993">
    <property type="term" value="C:protein-DNA complex"/>
    <property type="evidence" value="ECO:0007669"/>
    <property type="project" value="TreeGrafter"/>
</dbReference>
<organism evidence="7 8">
    <name type="scientific">Nocardia terrae</name>
    <dbReference type="NCBI Taxonomy" id="2675851"/>
    <lineage>
        <taxon>Bacteria</taxon>
        <taxon>Bacillati</taxon>
        <taxon>Actinomycetota</taxon>
        <taxon>Actinomycetes</taxon>
        <taxon>Mycobacteriales</taxon>
        <taxon>Nocardiaceae</taxon>
        <taxon>Nocardia</taxon>
    </lineage>
</organism>
<evidence type="ECO:0000256" key="1">
    <source>
        <dbReference type="ARBA" id="ARBA00009437"/>
    </source>
</evidence>
<keyword evidence="5" id="KW-0804">Transcription</keyword>
<proteinExistence type="inferred from homology"/>
<dbReference type="SUPFAM" id="SSF46785">
    <property type="entry name" value="Winged helix' DNA-binding domain"/>
    <property type="match status" value="1"/>
</dbReference>
<evidence type="ECO:0000256" key="4">
    <source>
        <dbReference type="ARBA" id="ARBA00023159"/>
    </source>
</evidence>
<dbReference type="PANTHER" id="PTHR30346">
    <property type="entry name" value="TRANSCRIPTIONAL DUAL REGULATOR HCAR-RELATED"/>
    <property type="match status" value="1"/>
</dbReference>
<dbReference type="Gene3D" id="3.40.190.10">
    <property type="entry name" value="Periplasmic binding protein-like II"/>
    <property type="match status" value="2"/>
</dbReference>
<gene>
    <name evidence="7" type="ORF">GPX89_30760</name>
</gene>
<comment type="caution">
    <text evidence="7">The sequence shown here is derived from an EMBL/GenBank/DDBJ whole genome shotgun (WGS) entry which is preliminary data.</text>
</comment>
<dbReference type="GO" id="GO:0003700">
    <property type="term" value="F:DNA-binding transcription factor activity"/>
    <property type="evidence" value="ECO:0007669"/>
    <property type="project" value="InterPro"/>
</dbReference>
<dbReference type="InterPro" id="IPR036390">
    <property type="entry name" value="WH_DNA-bd_sf"/>
</dbReference>
<dbReference type="InterPro" id="IPR005119">
    <property type="entry name" value="LysR_subst-bd"/>
</dbReference>
<keyword evidence="8" id="KW-1185">Reference proteome</keyword>
<keyword evidence="3" id="KW-0238">DNA-binding</keyword>
<dbReference type="Pfam" id="PF00126">
    <property type="entry name" value="HTH_1"/>
    <property type="match status" value="1"/>
</dbReference>
<evidence type="ECO:0000313" key="7">
    <source>
        <dbReference type="EMBL" id="MVU81609.1"/>
    </source>
</evidence>
<evidence type="ECO:0000256" key="5">
    <source>
        <dbReference type="ARBA" id="ARBA00023163"/>
    </source>
</evidence>
<sequence>MKSSSLFTAQAGRRLLRNRPTNSLPRALVGINTGFLYDRAVQLVDTGELEAFLALAEELHFGRTAQHLGLSPQRISQLIQALERRLGGRLFDRTSRRVTLSDLGRQLHAEVSSHYDGVRAALLHARETARASADVLRIGAMSAVWMRLFLQAVDRLEHRNPAAHIDIREVAPPDACALLLRREVDVINISFPVTEPGIATTRPLLREGRVLAVAATNALSARTEIGLKDLASVRMLSVPGMPEAWIRDRTQTSSPHSPGPAARSVHEALALISADTGAFVFGAQMLDHYRSPDITYLPITDAPPLEWGLAWRENDPPPLLQPLLKTVTSLAPILSQRR</sequence>
<evidence type="ECO:0000256" key="3">
    <source>
        <dbReference type="ARBA" id="ARBA00023125"/>
    </source>
</evidence>